<organism evidence="1 2">
    <name type="scientific">Flammeovirga pectinis</name>
    <dbReference type="NCBI Taxonomy" id="2494373"/>
    <lineage>
        <taxon>Bacteria</taxon>
        <taxon>Pseudomonadati</taxon>
        <taxon>Bacteroidota</taxon>
        <taxon>Cytophagia</taxon>
        <taxon>Cytophagales</taxon>
        <taxon>Flammeovirgaceae</taxon>
        <taxon>Flammeovirga</taxon>
    </lineage>
</organism>
<name>A0A3S9P3U5_9BACT</name>
<reference evidence="1 2" key="1">
    <citation type="submission" date="2018-12" db="EMBL/GenBank/DDBJ databases">
        <title>Flammeovirga pectinis sp. nov., isolated from the gut of the Korean scallop, Patinopecten yessoensis.</title>
        <authorList>
            <person name="Bae J.-W."/>
            <person name="Jeong Y.-S."/>
            <person name="Kang W."/>
        </authorList>
    </citation>
    <scope>NUCLEOTIDE SEQUENCE [LARGE SCALE GENOMIC DNA]</scope>
    <source>
        <strain evidence="1 2">L12M1</strain>
    </source>
</reference>
<gene>
    <name evidence="1" type="ORF">EI427_11775</name>
</gene>
<evidence type="ECO:0000313" key="1">
    <source>
        <dbReference type="EMBL" id="AZQ62889.1"/>
    </source>
</evidence>
<protein>
    <recommendedName>
        <fullName evidence="3">Peptidyl-prolyl cis-trans isomerase</fullName>
    </recommendedName>
</protein>
<evidence type="ECO:0008006" key="3">
    <source>
        <dbReference type="Google" id="ProtNLM"/>
    </source>
</evidence>
<dbReference type="PROSITE" id="PS51257">
    <property type="entry name" value="PROKAR_LIPOPROTEIN"/>
    <property type="match status" value="1"/>
</dbReference>
<dbReference type="AlphaFoldDB" id="A0A3S9P3U5"/>
<dbReference type="RefSeq" id="WP_126614842.1">
    <property type="nucleotide sequence ID" value="NZ_CP034562.1"/>
</dbReference>
<keyword evidence="2" id="KW-1185">Reference proteome</keyword>
<dbReference type="Proteomes" id="UP000267268">
    <property type="component" value="Chromosome 1"/>
</dbReference>
<proteinExistence type="predicted"/>
<dbReference type="OrthoDB" id="9785180at2"/>
<evidence type="ECO:0000313" key="2">
    <source>
        <dbReference type="Proteomes" id="UP000267268"/>
    </source>
</evidence>
<dbReference type="KEGG" id="fll:EI427_11775"/>
<accession>A0A3S9P3U5</accession>
<sequence length="301" mass="35514">MIRKIFYILGMLSILLTSGCDKISKLFEKAVEEGNIQNSRIPLARVNDKVLYDTELKNLFTDRMTHKDSVNIRDRYINNWVRRVITLEKAAAQVDVEKLDLQRRLDDYKFQLIMHEYEREYIASNLDTLVTDAQIKNYYTKNSEDFILKSNIVKGIFLRYPKNAPDLNKITKWLKSSKEKDKEKLRSSAFAYADFVHLEDSVWLDLDELLFGTPFMKSQSDITKLLKRDRLWEASDESNTFIYQIKDYKIVDQTPPLQFVSNQVKNVILGKRKLELRSELDTKLYDDATKNNEYEIYVSDN</sequence>
<dbReference type="EMBL" id="CP034562">
    <property type="protein sequence ID" value="AZQ62889.1"/>
    <property type="molecule type" value="Genomic_DNA"/>
</dbReference>